<sequence length="388" mass="42343">MNNQTKTLNIKYAFIQGFYYITNCCIQGYAAVYLGAIGLSSTMIGLILALGNIVTTFGSPVLASFVDKFHWSVNKVLMILGFLSGILSLMLVASAKLPVLVAVLFVILFGLLNMMMPLINALSFAFEEHGININFGVGRGIGSAAYALTSLGLGYLVQTFSPVLMPWVLVAVLTGLIPLIQSFRMNEEVETAHEEEETSSIKDFCKEYTTFMFFLLGFMMVYADHMIINNFFINIIRNVGAGTSQMGVAVFLAAMLELISMSAFEKFKNKIDITIVLKIAAVMFTVKHVLTYFASSMTVIYIAQVMQMFAYALFIPASVYYVDKLFNKKDAIKGQSLVTTAMTASGIISSLVGGILFDSVGTSTTLLIGAIVSLLGTIIMIMTTQKVN</sequence>
<keyword evidence="2" id="KW-0813">Transport</keyword>
<dbReference type="InterPro" id="IPR024989">
    <property type="entry name" value="MFS_assoc_dom"/>
</dbReference>
<comment type="subcellular location">
    <subcellularLocation>
        <location evidence="1">Cell inner membrane</location>
        <topology evidence="1">Multi-pass membrane protein</topology>
    </subcellularLocation>
</comment>
<feature type="transmembrane region" description="Helical" evidence="8">
    <location>
        <begin position="99"/>
        <end position="125"/>
    </location>
</feature>
<dbReference type="Gene3D" id="1.20.1250.20">
    <property type="entry name" value="MFS general substrate transporter like domains"/>
    <property type="match status" value="2"/>
</dbReference>
<dbReference type="OrthoDB" id="1653456at2"/>
<name>A0A1H2UIG9_9FIRM</name>
<feature type="domain" description="Major facilitator superfamily (MFS) profile" evidence="9">
    <location>
        <begin position="210"/>
        <end position="388"/>
    </location>
</feature>
<evidence type="ECO:0000256" key="8">
    <source>
        <dbReference type="SAM" id="Phobius"/>
    </source>
</evidence>
<feature type="transmembrane region" description="Helical" evidence="8">
    <location>
        <begin position="276"/>
        <end position="294"/>
    </location>
</feature>
<dbReference type="PROSITE" id="PS50850">
    <property type="entry name" value="MFS"/>
    <property type="match status" value="1"/>
</dbReference>
<evidence type="ECO:0000256" key="7">
    <source>
        <dbReference type="ARBA" id="ARBA00023136"/>
    </source>
</evidence>
<proteinExistence type="predicted"/>
<evidence type="ECO:0000256" key="5">
    <source>
        <dbReference type="ARBA" id="ARBA00022692"/>
    </source>
</evidence>
<dbReference type="STRING" id="1630.SAMN05216514_12215"/>
<feature type="transmembrane region" description="Helical" evidence="8">
    <location>
        <begin position="363"/>
        <end position="382"/>
    </location>
</feature>
<dbReference type="InterPro" id="IPR036259">
    <property type="entry name" value="MFS_trans_sf"/>
</dbReference>
<feature type="transmembrane region" description="Helical" evidence="8">
    <location>
        <begin position="300"/>
        <end position="322"/>
    </location>
</feature>
<dbReference type="PANTHER" id="PTHR23522:SF10">
    <property type="entry name" value="3-PHENYLPROPIONIC ACID TRANSPORTER-RELATED"/>
    <property type="match status" value="1"/>
</dbReference>
<dbReference type="PANTHER" id="PTHR23522">
    <property type="entry name" value="BLL5896 PROTEIN"/>
    <property type="match status" value="1"/>
</dbReference>
<evidence type="ECO:0000256" key="3">
    <source>
        <dbReference type="ARBA" id="ARBA00022475"/>
    </source>
</evidence>
<dbReference type="GO" id="GO:0030395">
    <property type="term" value="F:lactose binding"/>
    <property type="evidence" value="ECO:0007669"/>
    <property type="project" value="TreeGrafter"/>
</dbReference>
<dbReference type="EMBL" id="FNNF01000021">
    <property type="protein sequence ID" value="SDW55865.1"/>
    <property type="molecule type" value="Genomic_DNA"/>
</dbReference>
<keyword evidence="7 8" id="KW-0472">Membrane</keyword>
<feature type="transmembrane region" description="Helical" evidence="8">
    <location>
        <begin position="163"/>
        <end position="180"/>
    </location>
</feature>
<dbReference type="SUPFAM" id="SSF103473">
    <property type="entry name" value="MFS general substrate transporter"/>
    <property type="match status" value="1"/>
</dbReference>
<evidence type="ECO:0000256" key="6">
    <source>
        <dbReference type="ARBA" id="ARBA00022989"/>
    </source>
</evidence>
<reference evidence="10 11" key="1">
    <citation type="submission" date="2016-10" db="EMBL/GenBank/DDBJ databases">
        <authorList>
            <person name="de Groot N.N."/>
        </authorList>
    </citation>
    <scope>NUCLEOTIDE SEQUENCE [LARGE SCALE GENOMIC DNA]</scope>
    <source>
        <strain evidence="10 11">S3b</strain>
    </source>
</reference>
<keyword evidence="3" id="KW-1003">Cell membrane</keyword>
<dbReference type="GO" id="GO:0005886">
    <property type="term" value="C:plasma membrane"/>
    <property type="evidence" value="ECO:0007669"/>
    <property type="project" value="UniProtKB-SubCell"/>
</dbReference>
<evidence type="ECO:0000313" key="10">
    <source>
        <dbReference type="EMBL" id="SDW55865.1"/>
    </source>
</evidence>
<keyword evidence="6 8" id="KW-1133">Transmembrane helix</keyword>
<evidence type="ECO:0000256" key="1">
    <source>
        <dbReference type="ARBA" id="ARBA00004429"/>
    </source>
</evidence>
<dbReference type="InterPro" id="IPR020846">
    <property type="entry name" value="MFS_dom"/>
</dbReference>
<protein>
    <submittedName>
        <fullName evidence="10">MFS transporter, PPP family, 3-phenylpropionic acid transporter</fullName>
    </submittedName>
</protein>
<dbReference type="eggNOG" id="COG2814">
    <property type="taxonomic scope" value="Bacteria"/>
</dbReference>
<evidence type="ECO:0000313" key="11">
    <source>
        <dbReference type="Proteomes" id="UP000182429"/>
    </source>
</evidence>
<feature type="transmembrane region" description="Helical" evidence="8">
    <location>
        <begin position="43"/>
        <end position="64"/>
    </location>
</feature>
<keyword evidence="4" id="KW-0997">Cell inner membrane</keyword>
<evidence type="ECO:0000256" key="4">
    <source>
        <dbReference type="ARBA" id="ARBA00022519"/>
    </source>
</evidence>
<feature type="transmembrane region" description="Helical" evidence="8">
    <location>
        <begin position="245"/>
        <end position="264"/>
    </location>
</feature>
<feature type="transmembrane region" description="Helical" evidence="8">
    <location>
        <begin position="137"/>
        <end position="157"/>
    </location>
</feature>
<feature type="transmembrane region" description="Helical" evidence="8">
    <location>
        <begin position="76"/>
        <end position="93"/>
    </location>
</feature>
<dbReference type="Proteomes" id="UP000182429">
    <property type="component" value="Unassembled WGS sequence"/>
</dbReference>
<dbReference type="GO" id="GO:0015528">
    <property type="term" value="F:lactose:proton symporter activity"/>
    <property type="evidence" value="ECO:0007669"/>
    <property type="project" value="TreeGrafter"/>
</dbReference>
<organism evidence="10 11">
    <name type="scientific">Kandleria vitulina</name>
    <dbReference type="NCBI Taxonomy" id="1630"/>
    <lineage>
        <taxon>Bacteria</taxon>
        <taxon>Bacillati</taxon>
        <taxon>Bacillota</taxon>
        <taxon>Erysipelotrichia</taxon>
        <taxon>Erysipelotrichales</taxon>
        <taxon>Coprobacillaceae</taxon>
        <taxon>Kandleria</taxon>
    </lineage>
</organism>
<feature type="transmembrane region" description="Helical" evidence="8">
    <location>
        <begin position="211"/>
        <end position="233"/>
    </location>
</feature>
<evidence type="ECO:0000256" key="2">
    <source>
        <dbReference type="ARBA" id="ARBA00022448"/>
    </source>
</evidence>
<evidence type="ECO:0000259" key="9">
    <source>
        <dbReference type="PROSITE" id="PS50850"/>
    </source>
</evidence>
<keyword evidence="5 8" id="KW-0812">Transmembrane</keyword>
<dbReference type="AlphaFoldDB" id="A0A1H2UIG9"/>
<dbReference type="Pfam" id="PF12832">
    <property type="entry name" value="MFS_1_like"/>
    <property type="match status" value="1"/>
</dbReference>
<dbReference type="RefSeq" id="WP_074686609.1">
    <property type="nucleotide sequence ID" value="NZ_FNNF01000021.1"/>
</dbReference>
<gene>
    <name evidence="10" type="ORF">SAMN04487759_12118</name>
</gene>
<feature type="transmembrane region" description="Helical" evidence="8">
    <location>
        <begin position="12"/>
        <end position="37"/>
    </location>
</feature>
<feature type="transmembrane region" description="Helical" evidence="8">
    <location>
        <begin position="334"/>
        <end position="357"/>
    </location>
</feature>
<accession>A0A1H2UIG9</accession>